<dbReference type="CDD" id="cd06974">
    <property type="entry name" value="TerD_like"/>
    <property type="match status" value="1"/>
</dbReference>
<dbReference type="Pfam" id="PF02342">
    <property type="entry name" value="TerD"/>
    <property type="match status" value="1"/>
</dbReference>
<name>A0A9X8QUG6_9ACTN</name>
<dbReference type="Gene3D" id="2.60.60.30">
    <property type="entry name" value="sav2460 like domains"/>
    <property type="match status" value="1"/>
</dbReference>
<dbReference type="AlphaFoldDB" id="A0A9X8QUG6"/>
<proteinExistence type="predicted"/>
<evidence type="ECO:0000259" key="1">
    <source>
        <dbReference type="Pfam" id="PF02342"/>
    </source>
</evidence>
<evidence type="ECO:0000313" key="2">
    <source>
        <dbReference type="EMBL" id="SHM20641.1"/>
    </source>
</evidence>
<dbReference type="PANTHER" id="PTHR32097:SF17">
    <property type="entry name" value="CAMP-BINDING PROTEIN 1-RELATED"/>
    <property type="match status" value="1"/>
</dbReference>
<protein>
    <submittedName>
        <fullName evidence="2">Tellurium resistance protein TerZ</fullName>
    </submittedName>
</protein>
<evidence type="ECO:0000313" key="3">
    <source>
        <dbReference type="Proteomes" id="UP000184388"/>
    </source>
</evidence>
<dbReference type="PANTHER" id="PTHR32097">
    <property type="entry name" value="CAMP-BINDING PROTEIN 1-RELATED"/>
    <property type="match status" value="1"/>
</dbReference>
<dbReference type="EMBL" id="FRBK01000009">
    <property type="protein sequence ID" value="SHM20641.1"/>
    <property type="molecule type" value="Genomic_DNA"/>
</dbReference>
<organism evidence="2 3">
    <name type="scientific">Streptomyces yunnanensis</name>
    <dbReference type="NCBI Taxonomy" id="156453"/>
    <lineage>
        <taxon>Bacteria</taxon>
        <taxon>Bacillati</taxon>
        <taxon>Actinomycetota</taxon>
        <taxon>Actinomycetes</taxon>
        <taxon>Kitasatosporales</taxon>
        <taxon>Streptomycetaceae</taxon>
        <taxon>Streptomyces</taxon>
    </lineage>
</organism>
<dbReference type="InterPro" id="IPR051324">
    <property type="entry name" value="Stress/Tellurium_Resist"/>
</dbReference>
<gene>
    <name evidence="2" type="ORF">SAMN05216268_109115</name>
</gene>
<sequence length="197" mass="20945">MGNQMSVNLSKGQKVSLSKSDGGALSVVRMGLGWQAARRKGFLARLTAREIDLDASAVLFAGQQPVDVVFFNHLVSDDGSVRHTGDNLVGGAGQGGDDESILVDLARVPVHVDQIVFTVNSFTGQTFQEVENAFCRLLDETNGQELARYSLSGGGSHTAQIMAKVFRSDGGWEMAALGAPAHGRTFEDLMPTIAAHL</sequence>
<feature type="domain" description="TerD" evidence="1">
    <location>
        <begin position="5"/>
        <end position="183"/>
    </location>
</feature>
<reference evidence="3" key="1">
    <citation type="submission" date="2016-11" db="EMBL/GenBank/DDBJ databases">
        <authorList>
            <person name="Jaros S."/>
            <person name="Januszkiewicz K."/>
            <person name="Wedrychowicz H."/>
        </authorList>
    </citation>
    <scope>NUCLEOTIDE SEQUENCE [LARGE SCALE GENOMIC DNA]</scope>
    <source>
        <strain evidence="3">CGMCC 4.3555</strain>
    </source>
</reference>
<accession>A0A9X8QUG6</accession>
<dbReference type="Proteomes" id="UP000184388">
    <property type="component" value="Unassembled WGS sequence"/>
</dbReference>
<comment type="caution">
    <text evidence="2">The sequence shown here is derived from an EMBL/GenBank/DDBJ whole genome shotgun (WGS) entry which is preliminary data.</text>
</comment>
<dbReference type="InterPro" id="IPR003325">
    <property type="entry name" value="TerD"/>
</dbReference>